<evidence type="ECO:0000256" key="1">
    <source>
        <dbReference type="ARBA" id="ARBA00022692"/>
    </source>
</evidence>
<sequence length="671" mass="73633">MFTTWGAPCFIIVRCTEERDRKQLGRTAVLFCFLLGVERPHTKYRAMSRRSSRLVSGGYYNSDEESDSSSVTNISYRENPVKVFKKKAGTRKSGSRTSSRANSNDSSPSIESPVTAGPGLSPLASQTQSTPRTVSYVSPVVTPRPAVTPSSSSRSQTPTHCPSVPPEKSYYAGLCSSSRPGLHLRPIHKELNQNSIDSSGYSSSEGNYKNPTTPTSTASKISSNSAAPSNGYKTRIRSAFFNLTDSTSLMVAAAQSKITNLTASASNPSFRKHVKKACGLLLLLLLIILCVWFLLPLLTSFISRMAVTKSQSQTKPVTPATIPPPRPNIIPPTPVVDPAVVSAAVEAKMQGILEELQLKQEHLLFQMKQGIEVDMQGMKAKLEAVGSDSRLHLNEEVAGLQRQIAAFQTESHSSASSLRLKIQALEAQNAKLSQELTSIQLVPPPAPCPEPSTAPVFTPELQQAMEKWLTDYIREQDAIRLDAGGCTDCGRPMADKMPDFALETQGASVISTRCSETYRIRSACVTLFGFPLWYPSESPRTVIQGYPVLLPGKCWAFHGVQGTLVISLSHPIRITHVTLDHLPRYNSPTGRIDSAPKDFEVYGMKQEDEEEGALLGTFTYDEHGESTQMFKLLNPSDEVYRFVEMRVLSNWGHVEYTCVYRFRVHGAIGST</sequence>
<evidence type="ECO:0000259" key="9">
    <source>
        <dbReference type="PROSITE" id="PS51469"/>
    </source>
</evidence>
<evidence type="ECO:0000256" key="8">
    <source>
        <dbReference type="SAM" id="Phobius"/>
    </source>
</evidence>
<keyword evidence="11" id="KW-1185">Reference proteome</keyword>
<gene>
    <name evidence="10" type="ORF">FSCOSCO3_A035092</name>
</gene>
<accession>A0AAV1Q0K1</accession>
<evidence type="ECO:0000256" key="7">
    <source>
        <dbReference type="SAM" id="MobiDB-lite"/>
    </source>
</evidence>
<dbReference type="Proteomes" id="UP001314229">
    <property type="component" value="Unassembled WGS sequence"/>
</dbReference>
<dbReference type="AlphaFoldDB" id="A0AAV1Q0K1"/>
<keyword evidence="3 6" id="KW-0175">Coiled coil</keyword>
<feature type="compositionally biased region" description="Polar residues" evidence="7">
    <location>
        <begin position="205"/>
        <end position="229"/>
    </location>
</feature>
<dbReference type="GO" id="GO:0034993">
    <property type="term" value="C:meiotic nuclear membrane microtubule tethering complex"/>
    <property type="evidence" value="ECO:0007669"/>
    <property type="project" value="TreeGrafter"/>
</dbReference>
<organism evidence="10 11">
    <name type="scientific">Scomber scombrus</name>
    <name type="common">Atlantic mackerel</name>
    <name type="synonym">Scomber vernalis</name>
    <dbReference type="NCBI Taxonomy" id="13677"/>
    <lineage>
        <taxon>Eukaryota</taxon>
        <taxon>Metazoa</taxon>
        <taxon>Chordata</taxon>
        <taxon>Craniata</taxon>
        <taxon>Vertebrata</taxon>
        <taxon>Euteleostomi</taxon>
        <taxon>Actinopterygii</taxon>
        <taxon>Neopterygii</taxon>
        <taxon>Teleostei</taxon>
        <taxon>Neoteleostei</taxon>
        <taxon>Acanthomorphata</taxon>
        <taxon>Pelagiaria</taxon>
        <taxon>Scombriformes</taxon>
        <taxon>Scombridae</taxon>
        <taxon>Scomber</taxon>
    </lineage>
</organism>
<feature type="compositionally biased region" description="Low complexity" evidence="7">
    <location>
        <begin position="137"/>
        <end position="159"/>
    </location>
</feature>
<feature type="compositionally biased region" description="Basic residues" evidence="7">
    <location>
        <begin position="83"/>
        <end position="94"/>
    </location>
</feature>
<dbReference type="GO" id="GO:0005637">
    <property type="term" value="C:nuclear inner membrane"/>
    <property type="evidence" value="ECO:0007669"/>
    <property type="project" value="UniProtKB-SubCell"/>
</dbReference>
<dbReference type="InterPro" id="IPR045119">
    <property type="entry name" value="SUN1-5"/>
</dbReference>
<feature type="region of interest" description="Disordered" evidence="7">
    <location>
        <begin position="82"/>
        <end position="165"/>
    </location>
</feature>
<dbReference type="InterPro" id="IPR012919">
    <property type="entry name" value="SUN_dom"/>
</dbReference>
<feature type="region of interest" description="Disordered" evidence="7">
    <location>
        <begin position="193"/>
        <end position="229"/>
    </location>
</feature>
<dbReference type="Pfam" id="PF07738">
    <property type="entry name" value="Sad1_UNC"/>
    <property type="match status" value="1"/>
</dbReference>
<keyword evidence="4 8" id="KW-0472">Membrane</keyword>
<evidence type="ECO:0000256" key="6">
    <source>
        <dbReference type="SAM" id="Coils"/>
    </source>
</evidence>
<evidence type="ECO:0000313" key="10">
    <source>
        <dbReference type="EMBL" id="CAK6977143.1"/>
    </source>
</evidence>
<dbReference type="PROSITE" id="PS51469">
    <property type="entry name" value="SUN"/>
    <property type="match status" value="1"/>
</dbReference>
<comment type="subcellular location">
    <subcellularLocation>
        <location evidence="5">Nucleus inner membrane</location>
        <topology evidence="5">Single-pass type II membrane protein</topology>
    </subcellularLocation>
</comment>
<keyword evidence="1 8" id="KW-0812">Transmembrane</keyword>
<evidence type="ECO:0000256" key="3">
    <source>
        <dbReference type="ARBA" id="ARBA00023054"/>
    </source>
</evidence>
<name>A0AAV1Q0K1_SCOSC</name>
<feature type="domain" description="SUN" evidence="9">
    <location>
        <begin position="506"/>
        <end position="669"/>
    </location>
</feature>
<dbReference type="PANTHER" id="PTHR12911:SF22">
    <property type="entry name" value="SUN DOMAIN-CONTAINING PROTEIN 2"/>
    <property type="match status" value="1"/>
</dbReference>
<protein>
    <submittedName>
        <fullName evidence="10">SUN domain-containing protein 2 isoform X2</fullName>
    </submittedName>
</protein>
<dbReference type="Gene3D" id="2.60.120.260">
    <property type="entry name" value="Galactose-binding domain-like"/>
    <property type="match status" value="1"/>
</dbReference>
<feature type="coiled-coil region" evidence="6">
    <location>
        <begin position="390"/>
        <end position="442"/>
    </location>
</feature>
<reference evidence="10 11" key="1">
    <citation type="submission" date="2024-01" db="EMBL/GenBank/DDBJ databases">
        <authorList>
            <person name="Alioto T."/>
            <person name="Alioto T."/>
            <person name="Gomez Garrido J."/>
        </authorList>
    </citation>
    <scope>NUCLEOTIDE SEQUENCE [LARGE SCALE GENOMIC DNA]</scope>
</reference>
<feature type="transmembrane region" description="Helical" evidence="8">
    <location>
        <begin position="280"/>
        <end position="302"/>
    </location>
</feature>
<evidence type="ECO:0000256" key="2">
    <source>
        <dbReference type="ARBA" id="ARBA00022989"/>
    </source>
</evidence>
<feature type="compositionally biased region" description="Polar residues" evidence="7">
    <location>
        <begin position="123"/>
        <end position="136"/>
    </location>
</feature>
<evidence type="ECO:0000256" key="4">
    <source>
        <dbReference type="ARBA" id="ARBA00023136"/>
    </source>
</evidence>
<comment type="caution">
    <text evidence="10">The sequence shown here is derived from an EMBL/GenBank/DDBJ whole genome shotgun (WGS) entry which is preliminary data.</text>
</comment>
<evidence type="ECO:0000256" key="5">
    <source>
        <dbReference type="ARBA" id="ARBA00037816"/>
    </source>
</evidence>
<keyword evidence="2 8" id="KW-1133">Transmembrane helix</keyword>
<evidence type="ECO:0000313" key="11">
    <source>
        <dbReference type="Proteomes" id="UP001314229"/>
    </source>
</evidence>
<dbReference type="PANTHER" id="PTHR12911">
    <property type="entry name" value="SAD1/UNC-84-LIKE PROTEIN-RELATED"/>
    <property type="match status" value="1"/>
</dbReference>
<feature type="compositionally biased region" description="Low complexity" evidence="7">
    <location>
        <begin position="195"/>
        <end position="204"/>
    </location>
</feature>
<proteinExistence type="predicted"/>
<feature type="compositionally biased region" description="Low complexity" evidence="7">
    <location>
        <begin position="95"/>
        <end position="109"/>
    </location>
</feature>
<dbReference type="EMBL" id="CAWUFR010000391">
    <property type="protein sequence ID" value="CAK6977143.1"/>
    <property type="molecule type" value="Genomic_DNA"/>
</dbReference>
<dbReference type="GO" id="GO:0043495">
    <property type="term" value="F:protein-membrane adaptor activity"/>
    <property type="evidence" value="ECO:0007669"/>
    <property type="project" value="TreeGrafter"/>
</dbReference>
<dbReference type="FunFam" id="2.60.120.260:FF:000009">
    <property type="entry name" value="SUN domain-containing protein 1 isoform X1"/>
    <property type="match status" value="1"/>
</dbReference>